<dbReference type="GO" id="GO:0043565">
    <property type="term" value="F:sequence-specific DNA binding"/>
    <property type="evidence" value="ECO:0007669"/>
    <property type="project" value="TreeGrafter"/>
</dbReference>
<evidence type="ECO:0000256" key="5">
    <source>
        <dbReference type="ARBA" id="ARBA00023163"/>
    </source>
</evidence>
<name>A0A6N2MRA9_SALVM</name>
<evidence type="ECO:0000256" key="3">
    <source>
        <dbReference type="ARBA" id="ARBA00023015"/>
    </source>
</evidence>
<evidence type="ECO:0008006" key="11">
    <source>
        <dbReference type="Google" id="ProtNLM"/>
    </source>
</evidence>
<dbReference type="PROSITE" id="PS51369">
    <property type="entry name" value="TCP"/>
    <property type="match status" value="1"/>
</dbReference>
<protein>
    <recommendedName>
        <fullName evidence="11">TCP domain-containing protein</fullName>
    </recommendedName>
</protein>
<sequence>MFSSSSGFSPFDEYANHTMVASMENPSSIESCSQTFLRHFPDLFLDDNDLLVGELLSQQQQQQQQQEVLRSNAALAAEAHDPRTIPSASNEEAKINKKKKKSDVDTSKQRIRQRRTGKDRHSKIHTAQGPRDRRMRLSLQIARKFFDLQDMLGFDKASKTIEWLFTKSKAGIKELTDSAPRVMRRRCSIGADGKSVSSTSEREVVSGIKPVPETDGDKRGAEAKKDSLLSNPKEKRSKKVHIPVFNLVDRDSREKARARARERTRERMKNQGTDTSSDRSSQANPNNLEKFESCSPLEYGENLASVNREMKSPVMVSEVKESSNHGLLPDQMDYVSIAGNFFGITDSPRSFSMCDFSESVEFLPGGTNCKDEFPGFPVNWDMTNDRIRCKYNALTNMKLPPLNAHEESPNSFFMNMPNPDDQNSVSILTTTATNANQSSSNSFFVEDHSDCLYPSA</sequence>
<dbReference type="PANTHER" id="PTHR31072:SF87">
    <property type="entry name" value="TRANSCRIPTION FACTOR TCP12"/>
    <property type="match status" value="1"/>
</dbReference>
<comment type="subcellular location">
    <subcellularLocation>
        <location evidence="1">Nucleus</location>
    </subcellularLocation>
</comment>
<keyword evidence="6" id="KW-0539">Nucleus</keyword>
<evidence type="ECO:0000313" key="10">
    <source>
        <dbReference type="EMBL" id="VFU56893.1"/>
    </source>
</evidence>
<evidence type="ECO:0000256" key="4">
    <source>
        <dbReference type="ARBA" id="ARBA00023125"/>
    </source>
</evidence>
<evidence type="ECO:0000256" key="6">
    <source>
        <dbReference type="ARBA" id="ARBA00023242"/>
    </source>
</evidence>
<dbReference type="InterPro" id="IPR005333">
    <property type="entry name" value="Transcription_factor_TCP"/>
</dbReference>
<dbReference type="Pfam" id="PF03634">
    <property type="entry name" value="TCP"/>
    <property type="match status" value="1"/>
</dbReference>
<feature type="compositionally biased region" description="Basic and acidic residues" evidence="7">
    <location>
        <begin position="215"/>
        <end position="227"/>
    </location>
</feature>
<feature type="compositionally biased region" description="Basic and acidic residues" evidence="7">
    <location>
        <begin position="248"/>
        <end position="269"/>
    </location>
</feature>
<feature type="region of interest" description="Disordered" evidence="7">
    <location>
        <begin position="189"/>
        <end position="292"/>
    </location>
</feature>
<evidence type="ECO:0000256" key="2">
    <source>
        <dbReference type="ARBA" id="ARBA00022473"/>
    </source>
</evidence>
<organism evidence="10">
    <name type="scientific">Salix viminalis</name>
    <name type="common">Common osier</name>
    <name type="synonym">Basket willow</name>
    <dbReference type="NCBI Taxonomy" id="40686"/>
    <lineage>
        <taxon>Eukaryota</taxon>
        <taxon>Viridiplantae</taxon>
        <taxon>Streptophyta</taxon>
        <taxon>Embryophyta</taxon>
        <taxon>Tracheophyta</taxon>
        <taxon>Spermatophyta</taxon>
        <taxon>Magnoliopsida</taxon>
        <taxon>eudicotyledons</taxon>
        <taxon>Gunneridae</taxon>
        <taxon>Pentapetalae</taxon>
        <taxon>rosids</taxon>
        <taxon>fabids</taxon>
        <taxon>Malpighiales</taxon>
        <taxon>Salicaceae</taxon>
        <taxon>Saliceae</taxon>
        <taxon>Salix</taxon>
    </lineage>
</organism>
<feature type="domain" description="R" evidence="9">
    <location>
        <begin position="250"/>
        <end position="267"/>
    </location>
</feature>
<dbReference type="GO" id="GO:0003700">
    <property type="term" value="F:DNA-binding transcription factor activity"/>
    <property type="evidence" value="ECO:0007669"/>
    <property type="project" value="InterPro"/>
</dbReference>
<keyword evidence="2" id="KW-0217">Developmental protein</keyword>
<keyword evidence="4" id="KW-0238">DNA-binding</keyword>
<dbReference type="AlphaFoldDB" id="A0A6N2MRA9"/>
<evidence type="ECO:0000256" key="1">
    <source>
        <dbReference type="ARBA" id="ARBA00004123"/>
    </source>
</evidence>
<keyword evidence="5" id="KW-0804">Transcription</keyword>
<reference evidence="10" key="1">
    <citation type="submission" date="2019-03" db="EMBL/GenBank/DDBJ databases">
        <authorList>
            <person name="Mank J."/>
            <person name="Almeida P."/>
        </authorList>
    </citation>
    <scope>NUCLEOTIDE SEQUENCE</scope>
    <source>
        <strain evidence="10">78183</strain>
    </source>
</reference>
<feature type="region of interest" description="Disordered" evidence="7">
    <location>
        <begin position="79"/>
        <end position="135"/>
    </location>
</feature>
<feature type="compositionally biased region" description="Polar residues" evidence="7">
    <location>
        <begin position="270"/>
        <end position="287"/>
    </location>
</feature>
<gene>
    <name evidence="10" type="ORF">SVIM_LOCUS410597</name>
</gene>
<dbReference type="EMBL" id="CAADRP010001930">
    <property type="protein sequence ID" value="VFU56893.1"/>
    <property type="molecule type" value="Genomic_DNA"/>
</dbReference>
<dbReference type="PANTHER" id="PTHR31072">
    <property type="entry name" value="TRANSCRIPTION FACTOR TCP4-RELATED"/>
    <property type="match status" value="1"/>
</dbReference>
<dbReference type="InterPro" id="IPR017888">
    <property type="entry name" value="CYC/TB1_R_domain"/>
</dbReference>
<evidence type="ECO:0000259" key="9">
    <source>
        <dbReference type="PROSITE" id="PS51370"/>
    </source>
</evidence>
<feature type="compositionally biased region" description="Basic residues" evidence="7">
    <location>
        <begin position="109"/>
        <end position="124"/>
    </location>
</feature>
<evidence type="ECO:0000259" key="8">
    <source>
        <dbReference type="PROSITE" id="PS51369"/>
    </source>
</evidence>
<dbReference type="PROSITE" id="PS51370">
    <property type="entry name" value="R"/>
    <property type="match status" value="1"/>
</dbReference>
<keyword evidence="3" id="KW-0805">Transcription regulation</keyword>
<accession>A0A6N2MRA9</accession>
<feature type="domain" description="TCP" evidence="8">
    <location>
        <begin position="117"/>
        <end position="175"/>
    </location>
</feature>
<evidence type="ECO:0000256" key="7">
    <source>
        <dbReference type="SAM" id="MobiDB-lite"/>
    </source>
</evidence>
<dbReference type="GO" id="GO:0005634">
    <property type="term" value="C:nucleus"/>
    <property type="evidence" value="ECO:0007669"/>
    <property type="project" value="UniProtKB-SubCell"/>
</dbReference>
<dbReference type="GO" id="GO:2000032">
    <property type="term" value="P:regulation of secondary shoot formation"/>
    <property type="evidence" value="ECO:0007669"/>
    <property type="project" value="TreeGrafter"/>
</dbReference>
<dbReference type="InterPro" id="IPR017887">
    <property type="entry name" value="TF_TCP_subgr"/>
</dbReference>
<proteinExistence type="predicted"/>